<reference evidence="2 3" key="1">
    <citation type="submission" date="2024-03" db="EMBL/GenBank/DDBJ databases">
        <authorList>
            <person name="Jo J.-H."/>
        </authorList>
    </citation>
    <scope>NUCLEOTIDE SEQUENCE [LARGE SCALE GENOMIC DNA]</scope>
    <source>
        <strain evidence="2 3">AS3R-12</strain>
    </source>
</reference>
<dbReference type="SUPFAM" id="SSF53901">
    <property type="entry name" value="Thiolase-like"/>
    <property type="match status" value="2"/>
</dbReference>
<evidence type="ECO:0000313" key="3">
    <source>
        <dbReference type="Proteomes" id="UP001379235"/>
    </source>
</evidence>
<dbReference type="PANTHER" id="PTHR42870:SF1">
    <property type="entry name" value="NON-SPECIFIC LIPID-TRANSFER PROTEIN-LIKE 2"/>
    <property type="match status" value="1"/>
</dbReference>
<comment type="caution">
    <text evidence="2">The sequence shown here is derived from an EMBL/GenBank/DDBJ whole genome shotgun (WGS) entry which is preliminary data.</text>
</comment>
<dbReference type="EMBL" id="JBBHJY010000006">
    <property type="protein sequence ID" value="MEJ6010894.1"/>
    <property type="molecule type" value="Genomic_DNA"/>
</dbReference>
<keyword evidence="3" id="KW-1185">Reference proteome</keyword>
<feature type="domain" description="Thiolase C-terminal" evidence="1">
    <location>
        <begin position="266"/>
        <end position="383"/>
    </location>
</feature>
<dbReference type="CDD" id="cd00829">
    <property type="entry name" value="SCP-x_thiolase"/>
    <property type="match status" value="1"/>
</dbReference>
<dbReference type="PANTHER" id="PTHR42870">
    <property type="entry name" value="ACETYL-COA C-ACETYLTRANSFERASE"/>
    <property type="match status" value="1"/>
</dbReference>
<protein>
    <submittedName>
        <fullName evidence="2">Thiolase family protein</fullName>
    </submittedName>
</protein>
<accession>A0ABU8SAA4</accession>
<organism evidence="2 3">
    <name type="scientific">Novosphingobium aquae</name>
    <dbReference type="NCBI Taxonomy" id="3133435"/>
    <lineage>
        <taxon>Bacteria</taxon>
        <taxon>Pseudomonadati</taxon>
        <taxon>Pseudomonadota</taxon>
        <taxon>Alphaproteobacteria</taxon>
        <taxon>Sphingomonadales</taxon>
        <taxon>Sphingomonadaceae</taxon>
        <taxon>Novosphingobium</taxon>
    </lineage>
</organism>
<dbReference type="InterPro" id="IPR016039">
    <property type="entry name" value="Thiolase-like"/>
</dbReference>
<dbReference type="Pfam" id="PF22691">
    <property type="entry name" value="Thiolase_C_1"/>
    <property type="match status" value="1"/>
</dbReference>
<gene>
    <name evidence="2" type="ORF">WG900_13310</name>
</gene>
<evidence type="ECO:0000259" key="1">
    <source>
        <dbReference type="Pfam" id="PF22691"/>
    </source>
</evidence>
<dbReference type="RefSeq" id="WP_339967729.1">
    <property type="nucleotide sequence ID" value="NZ_JBBHJY010000006.1"/>
</dbReference>
<dbReference type="PIRSF" id="PIRSF000429">
    <property type="entry name" value="Ac-CoA_Ac_transf"/>
    <property type="match status" value="1"/>
</dbReference>
<name>A0ABU8SAA4_9SPHN</name>
<sequence length="394" mass="41832">MTDLPEKLCRITGIGQSEVGRPSAKSPIELTLDAAQMAIADAGLRVEDIDGIVNYPPKTDLGGGISPVGVNEAMFALGIDARWIGVANHEGPGHMGAIFAAIMAVATGLCRHVLVFRTVAQAQARLQSREATLLSGTASRVSGNNAWTVPFHAVSPTNHWALFARAYLDKYGVGEEQLGWVSVNARANAAHNPNAIYRDPLTIEDYLSSRMISSPLRLYDCDTHIDGSTALVISHRDAAKDCANRPIHIEAMGMSLGGLGQGIHVGDFTTLPATKAGAMLWQRTDLTPADLSCAQIYDGFSIHVWLWGEALGLWQPGEAAHFFEGGTRTGIGGELPVNTGGGQLSGGRFHGYGHTYEACLQLWGRGGGRQVQDAKVSAVCNGGYGYGALLLRTD</sequence>
<dbReference type="Proteomes" id="UP001379235">
    <property type="component" value="Unassembled WGS sequence"/>
</dbReference>
<proteinExistence type="predicted"/>
<evidence type="ECO:0000313" key="2">
    <source>
        <dbReference type="EMBL" id="MEJ6010894.1"/>
    </source>
</evidence>
<dbReference type="InterPro" id="IPR055140">
    <property type="entry name" value="Thiolase_C_2"/>
</dbReference>
<dbReference type="Gene3D" id="3.40.47.10">
    <property type="match status" value="1"/>
</dbReference>
<dbReference type="InterPro" id="IPR002155">
    <property type="entry name" value="Thiolase"/>
</dbReference>